<dbReference type="OrthoDB" id="335726at2"/>
<sequence length="274" mass="29942">MDIFPMTAQSRSHSHIQSHILITGASSGIGAALALNYARSGTHLILWGRNQERLEQIAKKAQQHGASTETHVIDLNNTNHALECLQHIDSDHPIDICIFAAGISDIRPETELTELPHIVQNIACVNFSTPITLATEMAKRMAIRKSGNIALIGSVAAFHDLPMASAYSGSKAGLARFSTALHAAMKPHNVFVTLISPGYVDTPMSQRLVGARPFLVSPQKAARLISKAIGQGRAHLLFPRIFFITKVLEYLMPRSITHRLLRIANVKQNPSTLK</sequence>
<name>A0A4Y6UNG9_9PROT</name>
<dbReference type="GO" id="GO:0016491">
    <property type="term" value="F:oxidoreductase activity"/>
    <property type="evidence" value="ECO:0007669"/>
    <property type="project" value="UniProtKB-KW"/>
</dbReference>
<dbReference type="PANTHER" id="PTHR44196:SF1">
    <property type="entry name" value="DEHYDROGENASE_REDUCTASE SDR FAMILY MEMBER 7B"/>
    <property type="match status" value="1"/>
</dbReference>
<dbReference type="PANTHER" id="PTHR44196">
    <property type="entry name" value="DEHYDROGENASE/REDUCTASE SDR FAMILY MEMBER 7B"/>
    <property type="match status" value="1"/>
</dbReference>
<dbReference type="Pfam" id="PF00106">
    <property type="entry name" value="adh_short"/>
    <property type="match status" value="1"/>
</dbReference>
<evidence type="ECO:0000256" key="1">
    <source>
        <dbReference type="ARBA" id="ARBA00006484"/>
    </source>
</evidence>
<evidence type="ECO:0000256" key="2">
    <source>
        <dbReference type="ARBA" id="ARBA00023002"/>
    </source>
</evidence>
<gene>
    <name evidence="3" type="ORF">E3D00_10235</name>
</gene>
<dbReference type="EMBL" id="CP038141">
    <property type="protein sequence ID" value="QDH17907.1"/>
    <property type="molecule type" value="Genomic_DNA"/>
</dbReference>
<comment type="similarity">
    <text evidence="1">Belongs to the short-chain dehydrogenases/reductases (SDR) family.</text>
</comment>
<dbReference type="AlphaFoldDB" id="A0A4Y6UNG9"/>
<keyword evidence="2" id="KW-0560">Oxidoreductase</keyword>
<dbReference type="Proteomes" id="UP000316313">
    <property type="component" value="Chromosome"/>
</dbReference>
<dbReference type="InterPro" id="IPR036291">
    <property type="entry name" value="NAD(P)-bd_dom_sf"/>
</dbReference>
<dbReference type="PROSITE" id="PS00061">
    <property type="entry name" value="ADH_SHORT"/>
    <property type="match status" value="1"/>
</dbReference>
<protein>
    <submittedName>
        <fullName evidence="3">SDR family NAD(P)-dependent oxidoreductase</fullName>
    </submittedName>
</protein>
<evidence type="ECO:0000313" key="3">
    <source>
        <dbReference type="EMBL" id="QDH17907.1"/>
    </source>
</evidence>
<keyword evidence="4" id="KW-1185">Reference proteome</keyword>
<dbReference type="InterPro" id="IPR002347">
    <property type="entry name" value="SDR_fam"/>
</dbReference>
<dbReference type="Gene3D" id="3.40.50.720">
    <property type="entry name" value="NAD(P)-binding Rossmann-like Domain"/>
    <property type="match status" value="1"/>
</dbReference>
<reference evidence="3 4" key="1">
    <citation type="submission" date="2019-03" db="EMBL/GenBank/DDBJ databases">
        <title>The complete genome sequence of Swingsia samuiensis NBRC107927(T).</title>
        <authorList>
            <person name="Chua K.-O."/>
            <person name="Chan K.-G."/>
            <person name="See-Too W.-S."/>
        </authorList>
    </citation>
    <scope>NUCLEOTIDE SEQUENCE [LARGE SCALE GENOMIC DNA]</scope>
    <source>
        <strain evidence="3 4">AH83</strain>
    </source>
</reference>
<organism evidence="3 4">
    <name type="scientific">Swingsia samuiensis</name>
    <dbReference type="NCBI Taxonomy" id="1293412"/>
    <lineage>
        <taxon>Bacteria</taxon>
        <taxon>Pseudomonadati</taxon>
        <taxon>Pseudomonadota</taxon>
        <taxon>Alphaproteobacteria</taxon>
        <taxon>Acetobacterales</taxon>
        <taxon>Acetobacteraceae</taxon>
        <taxon>Swingsia</taxon>
    </lineage>
</organism>
<accession>A0A4Y6UNG9</accession>
<dbReference type="PRINTS" id="PR00081">
    <property type="entry name" value="GDHRDH"/>
</dbReference>
<proteinExistence type="inferred from homology"/>
<dbReference type="InterPro" id="IPR020904">
    <property type="entry name" value="Sc_DH/Rdtase_CS"/>
</dbReference>
<dbReference type="KEGG" id="ssam:E3D00_10235"/>
<dbReference type="SUPFAM" id="SSF51735">
    <property type="entry name" value="NAD(P)-binding Rossmann-fold domains"/>
    <property type="match status" value="1"/>
</dbReference>
<dbReference type="GO" id="GO:0016020">
    <property type="term" value="C:membrane"/>
    <property type="evidence" value="ECO:0007669"/>
    <property type="project" value="TreeGrafter"/>
</dbReference>
<evidence type="ECO:0000313" key="4">
    <source>
        <dbReference type="Proteomes" id="UP000316313"/>
    </source>
</evidence>